<evidence type="ECO:0000313" key="2">
    <source>
        <dbReference type="Proteomes" id="UP001606134"/>
    </source>
</evidence>
<dbReference type="EMBL" id="JBIGIC010000005">
    <property type="protein sequence ID" value="MFG6487239.1"/>
    <property type="molecule type" value="Genomic_DNA"/>
</dbReference>
<proteinExistence type="predicted"/>
<evidence type="ECO:0000313" key="1">
    <source>
        <dbReference type="EMBL" id="MFG6487239.1"/>
    </source>
</evidence>
<reference evidence="1 2" key="1">
    <citation type="submission" date="2024-08" db="EMBL/GenBank/DDBJ databases">
        <authorList>
            <person name="Lu H."/>
        </authorList>
    </citation>
    <scope>NUCLEOTIDE SEQUENCE [LARGE SCALE GENOMIC DNA]</scope>
    <source>
        <strain evidence="1 2">BYS78W</strain>
    </source>
</reference>
<dbReference type="Proteomes" id="UP001606134">
    <property type="component" value="Unassembled WGS sequence"/>
</dbReference>
<protein>
    <submittedName>
        <fullName evidence="1">Uncharacterized protein</fullName>
    </submittedName>
</protein>
<keyword evidence="2" id="KW-1185">Reference proteome</keyword>
<sequence length="111" mass="10623">MSSVSMRCGCQADARRSTAGMHTAAAAGRAGRCTGQATIGSAGNSVGVTVSLSSRSLATVANLASTVVRAGSQTVQMVENAAKATSDAVGAVADNGVVAGVVGAALVSVLV</sequence>
<accession>A0ABW7HBS3</accession>
<comment type="caution">
    <text evidence="1">The sequence shown here is derived from an EMBL/GenBank/DDBJ whole genome shotgun (WGS) entry which is preliminary data.</text>
</comment>
<gene>
    <name evidence="1" type="ORF">ACG04R_11205</name>
</gene>
<dbReference type="RefSeq" id="WP_394409706.1">
    <property type="nucleotide sequence ID" value="NZ_JBIGIC010000005.1"/>
</dbReference>
<name>A0ABW7HBS3_9BURK</name>
<organism evidence="1 2">
    <name type="scientific">Pelomonas candidula</name>
    <dbReference type="NCBI Taxonomy" id="3299025"/>
    <lineage>
        <taxon>Bacteria</taxon>
        <taxon>Pseudomonadati</taxon>
        <taxon>Pseudomonadota</taxon>
        <taxon>Betaproteobacteria</taxon>
        <taxon>Burkholderiales</taxon>
        <taxon>Sphaerotilaceae</taxon>
        <taxon>Roseateles</taxon>
    </lineage>
</organism>